<proteinExistence type="predicted"/>
<evidence type="ECO:0000313" key="2">
    <source>
        <dbReference type="Proteomes" id="UP000015105"/>
    </source>
</evidence>
<evidence type="ECO:0008006" key="3">
    <source>
        <dbReference type="Google" id="ProtNLM"/>
    </source>
</evidence>
<accession>A0A453QIA3</accession>
<dbReference type="PANTHER" id="PTHR32278">
    <property type="entry name" value="F-BOX DOMAIN-CONTAINING PROTEIN"/>
    <property type="match status" value="1"/>
</dbReference>
<dbReference type="SUPFAM" id="SSF81383">
    <property type="entry name" value="F-box domain"/>
    <property type="match status" value="1"/>
</dbReference>
<reference evidence="1" key="4">
    <citation type="submission" date="2019-03" db="UniProtKB">
        <authorList>
            <consortium name="EnsemblPlants"/>
        </authorList>
    </citation>
    <scope>IDENTIFICATION</scope>
</reference>
<reference evidence="2" key="2">
    <citation type="journal article" date="2017" name="Nat. Plants">
        <title>The Aegilops tauschii genome reveals multiple impacts of transposons.</title>
        <authorList>
            <person name="Zhao G."/>
            <person name="Zou C."/>
            <person name="Li K."/>
            <person name="Wang K."/>
            <person name="Li T."/>
            <person name="Gao L."/>
            <person name="Zhang X."/>
            <person name="Wang H."/>
            <person name="Yang Z."/>
            <person name="Liu X."/>
            <person name="Jiang W."/>
            <person name="Mao L."/>
            <person name="Kong X."/>
            <person name="Jiao Y."/>
            <person name="Jia J."/>
        </authorList>
    </citation>
    <scope>NUCLEOTIDE SEQUENCE [LARGE SCALE GENOMIC DNA]</scope>
    <source>
        <strain evidence="2">cv. AL8/78</strain>
    </source>
</reference>
<evidence type="ECO:0000313" key="1">
    <source>
        <dbReference type="EnsemblPlants" id="AET7Gv20148600.3"/>
    </source>
</evidence>
<dbReference type="InterPro" id="IPR036047">
    <property type="entry name" value="F-box-like_dom_sf"/>
</dbReference>
<dbReference type="InterPro" id="IPR025886">
    <property type="entry name" value="PP2-like"/>
</dbReference>
<organism evidence="1 2">
    <name type="scientific">Aegilops tauschii subsp. strangulata</name>
    <name type="common">Goatgrass</name>
    <dbReference type="NCBI Taxonomy" id="200361"/>
    <lineage>
        <taxon>Eukaryota</taxon>
        <taxon>Viridiplantae</taxon>
        <taxon>Streptophyta</taxon>
        <taxon>Embryophyta</taxon>
        <taxon>Tracheophyta</taxon>
        <taxon>Spermatophyta</taxon>
        <taxon>Magnoliopsida</taxon>
        <taxon>Liliopsida</taxon>
        <taxon>Poales</taxon>
        <taxon>Poaceae</taxon>
        <taxon>BOP clade</taxon>
        <taxon>Pooideae</taxon>
        <taxon>Triticodae</taxon>
        <taxon>Triticeae</taxon>
        <taxon>Triticinae</taxon>
        <taxon>Aegilops</taxon>
    </lineage>
</organism>
<dbReference type="PANTHER" id="PTHR32278:SF107">
    <property type="entry name" value="F-BOX DOMAIN-CONTAINING PROTEIN"/>
    <property type="match status" value="1"/>
</dbReference>
<name>A0A453QIA3_AEGTS</name>
<reference evidence="1" key="3">
    <citation type="journal article" date="2017" name="Nature">
        <title>Genome sequence of the progenitor of the wheat D genome Aegilops tauschii.</title>
        <authorList>
            <person name="Luo M.C."/>
            <person name="Gu Y.Q."/>
            <person name="Puiu D."/>
            <person name="Wang H."/>
            <person name="Twardziok S.O."/>
            <person name="Deal K.R."/>
            <person name="Huo N."/>
            <person name="Zhu T."/>
            <person name="Wang L."/>
            <person name="Wang Y."/>
            <person name="McGuire P.E."/>
            <person name="Liu S."/>
            <person name="Long H."/>
            <person name="Ramasamy R.K."/>
            <person name="Rodriguez J.C."/>
            <person name="Van S.L."/>
            <person name="Yuan L."/>
            <person name="Wang Z."/>
            <person name="Xia Z."/>
            <person name="Xiao L."/>
            <person name="Anderson O.D."/>
            <person name="Ouyang S."/>
            <person name="Liang Y."/>
            <person name="Zimin A.V."/>
            <person name="Pertea G."/>
            <person name="Qi P."/>
            <person name="Bennetzen J.L."/>
            <person name="Dai X."/>
            <person name="Dawson M.W."/>
            <person name="Muller H.G."/>
            <person name="Kugler K."/>
            <person name="Rivarola-Duarte L."/>
            <person name="Spannagl M."/>
            <person name="Mayer K.F.X."/>
            <person name="Lu F.H."/>
            <person name="Bevan M.W."/>
            <person name="Leroy P."/>
            <person name="Li P."/>
            <person name="You F.M."/>
            <person name="Sun Q."/>
            <person name="Liu Z."/>
            <person name="Lyons E."/>
            <person name="Wicker T."/>
            <person name="Salzberg S.L."/>
            <person name="Devos K.M."/>
            <person name="Dvorak J."/>
        </authorList>
    </citation>
    <scope>NUCLEOTIDE SEQUENCE [LARGE SCALE GENOMIC DNA]</scope>
    <source>
        <strain evidence="1">cv. AL8/78</strain>
    </source>
</reference>
<reference evidence="2" key="1">
    <citation type="journal article" date="2014" name="Science">
        <title>Ancient hybridizations among the ancestral genomes of bread wheat.</title>
        <authorList>
            <consortium name="International Wheat Genome Sequencing Consortium,"/>
            <person name="Marcussen T."/>
            <person name="Sandve S.R."/>
            <person name="Heier L."/>
            <person name="Spannagl M."/>
            <person name="Pfeifer M."/>
            <person name="Jakobsen K.S."/>
            <person name="Wulff B.B."/>
            <person name="Steuernagel B."/>
            <person name="Mayer K.F."/>
            <person name="Olsen O.A."/>
        </authorList>
    </citation>
    <scope>NUCLEOTIDE SEQUENCE [LARGE SCALE GENOMIC DNA]</scope>
    <source>
        <strain evidence="2">cv. AL8/78</strain>
    </source>
</reference>
<dbReference type="STRING" id="200361.A0A453QIA3"/>
<reference evidence="1" key="5">
    <citation type="journal article" date="2021" name="G3 (Bethesda)">
        <title>Aegilops tauschii genome assembly Aet v5.0 features greater sequence contiguity and improved annotation.</title>
        <authorList>
            <person name="Wang L."/>
            <person name="Zhu T."/>
            <person name="Rodriguez J.C."/>
            <person name="Deal K.R."/>
            <person name="Dubcovsky J."/>
            <person name="McGuire P.E."/>
            <person name="Lux T."/>
            <person name="Spannagl M."/>
            <person name="Mayer K.F.X."/>
            <person name="Baldrich P."/>
            <person name="Meyers B.C."/>
            <person name="Huo N."/>
            <person name="Gu Y.Q."/>
            <person name="Zhou H."/>
            <person name="Devos K.M."/>
            <person name="Bennetzen J.L."/>
            <person name="Unver T."/>
            <person name="Budak H."/>
            <person name="Gulick P.J."/>
            <person name="Galiba G."/>
            <person name="Kalapos B."/>
            <person name="Nelson D.R."/>
            <person name="Li P."/>
            <person name="You F.M."/>
            <person name="Luo M.C."/>
            <person name="Dvorak J."/>
        </authorList>
    </citation>
    <scope>NUCLEOTIDE SEQUENCE [LARGE SCALE GENOMIC DNA]</scope>
    <source>
        <strain evidence="1">cv. AL8/78</strain>
    </source>
</reference>
<keyword evidence="2" id="KW-1185">Reference proteome</keyword>
<dbReference type="EnsemblPlants" id="AET7Gv20148600.3">
    <property type="protein sequence ID" value="AET7Gv20148600.3"/>
    <property type="gene ID" value="AET7Gv20148600"/>
</dbReference>
<dbReference type="Pfam" id="PF14299">
    <property type="entry name" value="PP2"/>
    <property type="match status" value="1"/>
</dbReference>
<dbReference type="AlphaFoldDB" id="A0A453QIA3"/>
<dbReference type="Gramene" id="AET7Gv20148600.3">
    <property type="protein sequence ID" value="AET7Gv20148600.3"/>
    <property type="gene ID" value="AET7Gv20148600"/>
</dbReference>
<dbReference type="Proteomes" id="UP000015105">
    <property type="component" value="Chromosome 7D"/>
</dbReference>
<protein>
    <recommendedName>
        <fullName evidence="3">F-box domain-containing protein</fullName>
    </recommendedName>
</protein>
<sequence length="277" mass="30726">EEEEQMEACEIARLLEELLSAALSRTSPRDACRAAAVSAAFGTAADSDAVWACFLPSGRDLPLLADGEQLPCRKKDLFLRLSGSPVLLPGGLLSMWLDRETGAGCYMVPARELSIGWGALADSRILNVYVFNSRSSESAELILVCWLYIRGKIDSKMLSQGSIYSVYMVYKFANYLYGLSDGYYGLELPVQKASVSVGDNHQIRKVCIHPNQQRSMRRNCHATLPHKRADGWMELELGEFVCEGHEDGDVSFGLSEMKDLSRKNGLIVQGIEIRHKI</sequence>